<evidence type="ECO:0000313" key="2">
    <source>
        <dbReference type="EMBL" id="KAF9479285.1"/>
    </source>
</evidence>
<dbReference type="Proteomes" id="UP000807469">
    <property type="component" value="Unassembled WGS sequence"/>
</dbReference>
<keyword evidence="1" id="KW-0472">Membrane</keyword>
<sequence length="363" mass="38651">MSTSRWVVVDDTDSAITYSGPWIADKGTLDTNGNFGAPYLSTSHGTNSTASFTYKFSGTRVLITGSLQFSNPTGATTWQCFVDNQSFPSNAYTVPENNLNLCEQDTLTDGPHTLMVNVAVTNGQTFWLDYIKFLPSANASLDTAAIAVDSTDPALLFDSGWSQFAPGFQTGKAGSKLSFSFTGISVIYYGFYDPSLPFDTTTHTAAYSIDGQTPVPFTVQVDAGSQTSKPSGVQYNQVLFTTGNLTAGPHILEVTYLGTPQTTPLTYEFLVIQNGTSSVVSSTTPAVTSGASTTPLPSDPSTFTLPGGTSTFFTTVDPSSTESSPTTTTTSAALSVYQSNMVSMFTLIIFVLYFLSGRNLRSH</sequence>
<dbReference type="AlphaFoldDB" id="A0A9P5Z3N3"/>
<feature type="transmembrane region" description="Helical" evidence="1">
    <location>
        <begin position="336"/>
        <end position="355"/>
    </location>
</feature>
<proteinExistence type="predicted"/>
<keyword evidence="1" id="KW-0812">Transmembrane</keyword>
<dbReference type="OrthoDB" id="3052647at2759"/>
<name>A0A9P5Z3N3_9AGAR</name>
<reference evidence="2" key="1">
    <citation type="submission" date="2020-11" db="EMBL/GenBank/DDBJ databases">
        <authorList>
            <consortium name="DOE Joint Genome Institute"/>
            <person name="Ahrendt S."/>
            <person name="Riley R."/>
            <person name="Andreopoulos W."/>
            <person name="Labutti K."/>
            <person name="Pangilinan J."/>
            <person name="Ruiz-Duenas F.J."/>
            <person name="Barrasa J.M."/>
            <person name="Sanchez-Garcia M."/>
            <person name="Camarero S."/>
            <person name="Miyauchi S."/>
            <person name="Serrano A."/>
            <person name="Linde D."/>
            <person name="Babiker R."/>
            <person name="Drula E."/>
            <person name="Ayuso-Fernandez I."/>
            <person name="Pacheco R."/>
            <person name="Padilla G."/>
            <person name="Ferreira P."/>
            <person name="Barriuso J."/>
            <person name="Kellner H."/>
            <person name="Castanera R."/>
            <person name="Alfaro M."/>
            <person name="Ramirez L."/>
            <person name="Pisabarro A.G."/>
            <person name="Kuo A."/>
            <person name="Tritt A."/>
            <person name="Lipzen A."/>
            <person name="He G."/>
            <person name="Yan M."/>
            <person name="Ng V."/>
            <person name="Cullen D."/>
            <person name="Martin F."/>
            <person name="Rosso M.-N."/>
            <person name="Henrissat B."/>
            <person name="Hibbett D."/>
            <person name="Martinez A.T."/>
            <person name="Grigoriev I.V."/>
        </authorList>
    </citation>
    <scope>NUCLEOTIDE SEQUENCE</scope>
    <source>
        <strain evidence="2">CIRM-BRFM 674</strain>
    </source>
</reference>
<keyword evidence="1" id="KW-1133">Transmembrane helix</keyword>
<dbReference type="Gene3D" id="2.60.120.260">
    <property type="entry name" value="Galactose-binding domain-like"/>
    <property type="match status" value="2"/>
</dbReference>
<comment type="caution">
    <text evidence="2">The sequence shown here is derived from an EMBL/GenBank/DDBJ whole genome shotgun (WGS) entry which is preliminary data.</text>
</comment>
<accession>A0A9P5Z3N3</accession>
<evidence type="ECO:0000313" key="3">
    <source>
        <dbReference type="Proteomes" id="UP000807469"/>
    </source>
</evidence>
<evidence type="ECO:0000256" key="1">
    <source>
        <dbReference type="SAM" id="Phobius"/>
    </source>
</evidence>
<dbReference type="EMBL" id="MU155216">
    <property type="protein sequence ID" value="KAF9479285.1"/>
    <property type="molecule type" value="Genomic_DNA"/>
</dbReference>
<organism evidence="2 3">
    <name type="scientific">Pholiota conissans</name>
    <dbReference type="NCBI Taxonomy" id="109636"/>
    <lineage>
        <taxon>Eukaryota</taxon>
        <taxon>Fungi</taxon>
        <taxon>Dikarya</taxon>
        <taxon>Basidiomycota</taxon>
        <taxon>Agaricomycotina</taxon>
        <taxon>Agaricomycetes</taxon>
        <taxon>Agaricomycetidae</taxon>
        <taxon>Agaricales</taxon>
        <taxon>Agaricineae</taxon>
        <taxon>Strophariaceae</taxon>
        <taxon>Pholiota</taxon>
    </lineage>
</organism>
<protein>
    <submittedName>
        <fullName evidence="2">Uncharacterized protein</fullName>
    </submittedName>
</protein>
<keyword evidence="3" id="KW-1185">Reference proteome</keyword>
<gene>
    <name evidence="2" type="ORF">BDN70DRAFT_878961</name>
</gene>